<keyword evidence="3" id="KW-1185">Reference proteome</keyword>
<evidence type="ECO:0000313" key="2">
    <source>
        <dbReference type="EMBL" id="MDN3294685.1"/>
    </source>
</evidence>
<keyword evidence="1" id="KW-1133">Transmembrane helix</keyword>
<proteinExistence type="predicted"/>
<name>A0ABT7Z5E9_9ACTN</name>
<gene>
    <name evidence="2" type="ORF">QWM81_11585</name>
</gene>
<feature type="transmembrane region" description="Helical" evidence="1">
    <location>
        <begin position="31"/>
        <end position="52"/>
    </location>
</feature>
<reference evidence="2" key="1">
    <citation type="submission" date="2023-06" db="EMBL/GenBank/DDBJ databases">
        <title>WGS-Sequencing of Streptomyces ficellus isolate 21 collected from sand in Gara Djebilet Iron Mine in Algeria.</title>
        <authorList>
            <person name="Zegers G.P."/>
            <person name="Gomez A."/>
            <person name="Gueddou A."/>
            <person name="Zahara A.F."/>
            <person name="Worth M."/>
            <person name="Sevigny J.L."/>
            <person name="Tisa L."/>
        </authorList>
    </citation>
    <scope>NUCLEOTIDE SEQUENCE</scope>
    <source>
        <strain evidence="2">AS11</strain>
    </source>
</reference>
<dbReference type="Proteomes" id="UP001174050">
    <property type="component" value="Unassembled WGS sequence"/>
</dbReference>
<sequence length="62" mass="6596">MDNQEYDEEDTAVPDTATLLAAASEQQGPGATLRIVLVVSIVGAAALAWFLLRGYRGTDDND</sequence>
<evidence type="ECO:0000313" key="3">
    <source>
        <dbReference type="Proteomes" id="UP001174050"/>
    </source>
</evidence>
<dbReference type="EMBL" id="JAUEPL010000013">
    <property type="protein sequence ID" value="MDN3294685.1"/>
    <property type="molecule type" value="Genomic_DNA"/>
</dbReference>
<accession>A0ABT7Z5E9</accession>
<keyword evidence="1" id="KW-0472">Membrane</keyword>
<protein>
    <submittedName>
        <fullName evidence="2">Uncharacterized protein</fullName>
    </submittedName>
</protein>
<keyword evidence="1" id="KW-0812">Transmembrane</keyword>
<evidence type="ECO:0000256" key="1">
    <source>
        <dbReference type="SAM" id="Phobius"/>
    </source>
</evidence>
<comment type="caution">
    <text evidence="2">The sequence shown here is derived from an EMBL/GenBank/DDBJ whole genome shotgun (WGS) entry which is preliminary data.</text>
</comment>
<dbReference type="RefSeq" id="WP_290111819.1">
    <property type="nucleotide sequence ID" value="NZ_JAUEPL010000013.1"/>
</dbReference>
<organism evidence="2 3">
    <name type="scientific">Streptomyces ficellus</name>
    <dbReference type="NCBI Taxonomy" id="1977088"/>
    <lineage>
        <taxon>Bacteria</taxon>
        <taxon>Bacillati</taxon>
        <taxon>Actinomycetota</taxon>
        <taxon>Actinomycetes</taxon>
        <taxon>Kitasatosporales</taxon>
        <taxon>Streptomycetaceae</taxon>
        <taxon>Streptomyces</taxon>
    </lineage>
</organism>